<feature type="signal peptide" evidence="1">
    <location>
        <begin position="1"/>
        <end position="17"/>
    </location>
</feature>
<name>A0A8D0J688_PIG</name>
<protein>
    <submittedName>
        <fullName evidence="2">Uncharacterized protein</fullName>
    </submittedName>
</protein>
<sequence length="103" mass="10987">MLWKLLTHNLLSSHVGGWLPPAAPGHQGPHQPCGVHPGLDGACDTLSRVGGASGGGRPLASVKGPKEPIRGYERDGTFLRRMRHVMLEVEISKRRHGPSQATG</sequence>
<evidence type="ECO:0000256" key="1">
    <source>
        <dbReference type="SAM" id="SignalP"/>
    </source>
</evidence>
<reference evidence="2" key="1">
    <citation type="submission" date="2025-08" db="UniProtKB">
        <authorList>
            <consortium name="Ensembl"/>
        </authorList>
    </citation>
    <scope>IDENTIFICATION</scope>
</reference>
<proteinExistence type="predicted"/>
<evidence type="ECO:0000313" key="3">
    <source>
        <dbReference type="Proteomes" id="UP000694570"/>
    </source>
</evidence>
<dbReference type="Proteomes" id="UP000694570">
    <property type="component" value="Unplaced"/>
</dbReference>
<keyword evidence="1" id="KW-0732">Signal</keyword>
<accession>A0A8D0J688</accession>
<dbReference type="Ensembl" id="ENSSSCT00030038554.1">
    <property type="protein sequence ID" value="ENSSSCP00030017730.1"/>
    <property type="gene ID" value="ENSSSCG00030027578.1"/>
</dbReference>
<evidence type="ECO:0000313" key="2">
    <source>
        <dbReference type="Ensembl" id="ENSSSCP00030017730.1"/>
    </source>
</evidence>
<dbReference type="AlphaFoldDB" id="A0A8D0J688"/>
<feature type="chain" id="PRO_5040335528" evidence="1">
    <location>
        <begin position="18"/>
        <end position="103"/>
    </location>
</feature>
<organism evidence="2 3">
    <name type="scientific">Sus scrofa</name>
    <name type="common">Pig</name>
    <dbReference type="NCBI Taxonomy" id="9823"/>
    <lineage>
        <taxon>Eukaryota</taxon>
        <taxon>Metazoa</taxon>
        <taxon>Chordata</taxon>
        <taxon>Craniata</taxon>
        <taxon>Vertebrata</taxon>
        <taxon>Euteleostomi</taxon>
        <taxon>Mammalia</taxon>
        <taxon>Eutheria</taxon>
        <taxon>Laurasiatheria</taxon>
        <taxon>Artiodactyla</taxon>
        <taxon>Suina</taxon>
        <taxon>Suidae</taxon>
        <taxon>Sus</taxon>
    </lineage>
</organism>